<protein>
    <submittedName>
        <fullName evidence="1">Universal stress protein UspE</fullName>
    </submittedName>
</protein>
<sequence>MKFKNILVVLNPSNEKQYALARAVRLVEEQKMKLR</sequence>
<accession>A0A2X1PUN3</accession>
<evidence type="ECO:0000313" key="2">
    <source>
        <dbReference type="Proteomes" id="UP000249936"/>
    </source>
</evidence>
<gene>
    <name evidence="1" type="primary">uspE_1</name>
    <name evidence="1" type="ORF">NCTC11872_00484</name>
</gene>
<name>A0A2X1PUN3_HAEIF</name>
<organism evidence="1 2">
    <name type="scientific">Haemophilus influenzae</name>
    <dbReference type="NCBI Taxonomy" id="727"/>
    <lineage>
        <taxon>Bacteria</taxon>
        <taxon>Pseudomonadati</taxon>
        <taxon>Pseudomonadota</taxon>
        <taxon>Gammaproteobacteria</taxon>
        <taxon>Pasteurellales</taxon>
        <taxon>Pasteurellaceae</taxon>
        <taxon>Haemophilus</taxon>
    </lineage>
</organism>
<dbReference type="Gene3D" id="3.40.50.12370">
    <property type="match status" value="1"/>
</dbReference>
<proteinExistence type="predicted"/>
<reference evidence="1 2" key="1">
    <citation type="submission" date="2018-06" db="EMBL/GenBank/DDBJ databases">
        <authorList>
            <consortium name="Pathogen Informatics"/>
            <person name="Doyle S."/>
        </authorList>
    </citation>
    <scope>NUCLEOTIDE SEQUENCE [LARGE SCALE GENOMIC DNA]</scope>
    <source>
        <strain evidence="1 2">NCTC11872</strain>
    </source>
</reference>
<evidence type="ECO:0000313" key="1">
    <source>
        <dbReference type="EMBL" id="SPX40905.1"/>
    </source>
</evidence>
<dbReference type="Proteomes" id="UP000249936">
    <property type="component" value="Unassembled WGS sequence"/>
</dbReference>
<dbReference type="AlphaFoldDB" id="A0A2X1PUN3"/>
<dbReference type="EMBL" id="UASK01000003">
    <property type="protein sequence ID" value="SPX40905.1"/>
    <property type="molecule type" value="Genomic_DNA"/>
</dbReference>